<dbReference type="OrthoDB" id="2148490at2759"/>
<feature type="region of interest" description="Disordered" evidence="7">
    <location>
        <begin position="407"/>
        <end position="432"/>
    </location>
</feature>
<evidence type="ECO:0000256" key="2">
    <source>
        <dbReference type="ARBA" id="ARBA00009877"/>
    </source>
</evidence>
<name>R7S5Y5_PUNST</name>
<feature type="compositionally biased region" description="Low complexity" evidence="7">
    <location>
        <begin position="86"/>
        <end position="101"/>
    </location>
</feature>
<feature type="transmembrane region" description="Helical" evidence="8">
    <location>
        <begin position="328"/>
        <end position="346"/>
    </location>
</feature>
<feature type="transmembrane region" description="Helical" evidence="8">
    <location>
        <begin position="298"/>
        <end position="316"/>
    </location>
</feature>
<feature type="transmembrane region" description="Helical" evidence="8">
    <location>
        <begin position="352"/>
        <end position="370"/>
    </location>
</feature>
<dbReference type="RefSeq" id="XP_007387679.1">
    <property type="nucleotide sequence ID" value="XM_007387617.1"/>
</dbReference>
<feature type="domain" description="Membrane insertase YidC/Oxa/ALB C-terminal" evidence="9">
    <location>
        <begin position="175"/>
        <end position="370"/>
    </location>
</feature>
<evidence type="ECO:0000259" key="9">
    <source>
        <dbReference type="Pfam" id="PF02096"/>
    </source>
</evidence>
<dbReference type="CDD" id="cd20069">
    <property type="entry name" value="5TM_Oxa1-like"/>
    <property type="match status" value="1"/>
</dbReference>
<dbReference type="PANTHER" id="PTHR12428:SF65">
    <property type="entry name" value="CYTOCHROME C OXIDASE ASSEMBLY PROTEIN COX18, MITOCHONDRIAL"/>
    <property type="match status" value="1"/>
</dbReference>
<keyword evidence="4 8" id="KW-1133">Transmembrane helix</keyword>
<dbReference type="HOGENOM" id="CLU_029282_6_1_1"/>
<evidence type="ECO:0000256" key="3">
    <source>
        <dbReference type="ARBA" id="ARBA00022692"/>
    </source>
</evidence>
<reference evidence="11" key="1">
    <citation type="journal article" date="2012" name="Science">
        <title>The Paleozoic origin of enzymatic lignin decomposition reconstructed from 31 fungal genomes.</title>
        <authorList>
            <person name="Floudas D."/>
            <person name="Binder M."/>
            <person name="Riley R."/>
            <person name="Barry K."/>
            <person name="Blanchette R.A."/>
            <person name="Henrissat B."/>
            <person name="Martinez A.T."/>
            <person name="Otillar R."/>
            <person name="Spatafora J.W."/>
            <person name="Yadav J.S."/>
            <person name="Aerts A."/>
            <person name="Benoit I."/>
            <person name="Boyd A."/>
            <person name="Carlson A."/>
            <person name="Copeland A."/>
            <person name="Coutinho P.M."/>
            <person name="de Vries R.P."/>
            <person name="Ferreira P."/>
            <person name="Findley K."/>
            <person name="Foster B."/>
            <person name="Gaskell J."/>
            <person name="Glotzer D."/>
            <person name="Gorecki P."/>
            <person name="Heitman J."/>
            <person name="Hesse C."/>
            <person name="Hori C."/>
            <person name="Igarashi K."/>
            <person name="Jurgens J.A."/>
            <person name="Kallen N."/>
            <person name="Kersten P."/>
            <person name="Kohler A."/>
            <person name="Kuees U."/>
            <person name="Kumar T.K.A."/>
            <person name="Kuo A."/>
            <person name="LaButti K."/>
            <person name="Larrondo L.F."/>
            <person name="Lindquist E."/>
            <person name="Ling A."/>
            <person name="Lombard V."/>
            <person name="Lucas S."/>
            <person name="Lundell T."/>
            <person name="Martin R."/>
            <person name="McLaughlin D.J."/>
            <person name="Morgenstern I."/>
            <person name="Morin E."/>
            <person name="Murat C."/>
            <person name="Nagy L.G."/>
            <person name="Nolan M."/>
            <person name="Ohm R.A."/>
            <person name="Patyshakuliyeva A."/>
            <person name="Rokas A."/>
            <person name="Ruiz-Duenas F.J."/>
            <person name="Sabat G."/>
            <person name="Salamov A."/>
            <person name="Samejima M."/>
            <person name="Schmutz J."/>
            <person name="Slot J.C."/>
            <person name="St John F."/>
            <person name="Stenlid J."/>
            <person name="Sun H."/>
            <person name="Sun S."/>
            <person name="Syed K."/>
            <person name="Tsang A."/>
            <person name="Wiebenga A."/>
            <person name="Young D."/>
            <person name="Pisabarro A."/>
            <person name="Eastwood D.C."/>
            <person name="Martin F."/>
            <person name="Cullen D."/>
            <person name="Grigoriev I.V."/>
            <person name="Hibbett D.S."/>
        </authorList>
    </citation>
    <scope>NUCLEOTIDE SEQUENCE [LARGE SCALE GENOMIC DNA]</scope>
    <source>
        <strain evidence="11">HHB-11173 SS5</strain>
    </source>
</reference>
<dbReference type="GO" id="GO:0032979">
    <property type="term" value="P:protein insertion into mitochondrial inner membrane from matrix"/>
    <property type="evidence" value="ECO:0007669"/>
    <property type="project" value="TreeGrafter"/>
</dbReference>
<dbReference type="GO" id="GO:0032977">
    <property type="term" value="F:membrane insertase activity"/>
    <property type="evidence" value="ECO:0007669"/>
    <property type="project" value="InterPro"/>
</dbReference>
<dbReference type="PANTHER" id="PTHR12428">
    <property type="entry name" value="OXA1"/>
    <property type="match status" value="1"/>
</dbReference>
<evidence type="ECO:0000256" key="6">
    <source>
        <dbReference type="RuleBase" id="RU003945"/>
    </source>
</evidence>
<dbReference type="eggNOG" id="KOG1239">
    <property type="taxonomic scope" value="Eukaryota"/>
</dbReference>
<organism evidence="10 11">
    <name type="scientific">Punctularia strigosozonata (strain HHB-11173)</name>
    <name type="common">White-rot fungus</name>
    <dbReference type="NCBI Taxonomy" id="741275"/>
    <lineage>
        <taxon>Eukaryota</taxon>
        <taxon>Fungi</taxon>
        <taxon>Dikarya</taxon>
        <taxon>Basidiomycota</taxon>
        <taxon>Agaricomycotina</taxon>
        <taxon>Agaricomycetes</taxon>
        <taxon>Corticiales</taxon>
        <taxon>Punctulariaceae</taxon>
        <taxon>Punctularia</taxon>
    </lineage>
</organism>
<dbReference type="GO" id="GO:0005743">
    <property type="term" value="C:mitochondrial inner membrane"/>
    <property type="evidence" value="ECO:0007669"/>
    <property type="project" value="TreeGrafter"/>
</dbReference>
<keyword evidence="5 8" id="KW-0472">Membrane</keyword>
<keyword evidence="11" id="KW-1185">Reference proteome</keyword>
<comment type="subcellular location">
    <subcellularLocation>
        <location evidence="1 6">Membrane</location>
        <topology evidence="1 6">Multi-pass membrane protein</topology>
    </subcellularLocation>
</comment>
<evidence type="ECO:0000313" key="11">
    <source>
        <dbReference type="Proteomes" id="UP000054196"/>
    </source>
</evidence>
<feature type="compositionally biased region" description="Basic and acidic residues" evidence="7">
    <location>
        <begin position="412"/>
        <end position="432"/>
    </location>
</feature>
<dbReference type="OMA" id="GWKNAQT"/>
<feature type="transmembrane region" description="Helical" evidence="8">
    <location>
        <begin position="175"/>
        <end position="195"/>
    </location>
</feature>
<evidence type="ECO:0000256" key="8">
    <source>
        <dbReference type="SAM" id="Phobius"/>
    </source>
</evidence>
<evidence type="ECO:0000256" key="4">
    <source>
        <dbReference type="ARBA" id="ARBA00022989"/>
    </source>
</evidence>
<dbReference type="Proteomes" id="UP000054196">
    <property type="component" value="Unassembled WGS sequence"/>
</dbReference>
<feature type="transmembrane region" description="Helical" evidence="8">
    <location>
        <begin position="239"/>
        <end position="261"/>
    </location>
</feature>
<comment type="similarity">
    <text evidence="2 6">Belongs to the OXA1/ALB3/YidC family.</text>
</comment>
<dbReference type="EMBL" id="JH687551">
    <property type="protein sequence ID" value="EIN05276.1"/>
    <property type="molecule type" value="Genomic_DNA"/>
</dbReference>
<protein>
    <recommendedName>
        <fullName evidence="9">Membrane insertase YidC/Oxa/ALB C-terminal domain-containing protein</fullName>
    </recommendedName>
</protein>
<evidence type="ECO:0000256" key="7">
    <source>
        <dbReference type="SAM" id="MobiDB-lite"/>
    </source>
</evidence>
<evidence type="ECO:0000313" key="10">
    <source>
        <dbReference type="EMBL" id="EIN05276.1"/>
    </source>
</evidence>
<evidence type="ECO:0000256" key="1">
    <source>
        <dbReference type="ARBA" id="ARBA00004141"/>
    </source>
</evidence>
<accession>R7S5Y5</accession>
<keyword evidence="3 6" id="KW-0812">Transmembrane</keyword>
<dbReference type="AlphaFoldDB" id="R7S5Y5"/>
<dbReference type="InterPro" id="IPR028055">
    <property type="entry name" value="YidC/Oxa/ALB_C"/>
</dbReference>
<dbReference type="KEGG" id="psq:PUNSTDRAFT_92147"/>
<dbReference type="NCBIfam" id="TIGR03592">
    <property type="entry name" value="yidC_oxa1_cterm"/>
    <property type="match status" value="1"/>
</dbReference>
<dbReference type="Pfam" id="PF02096">
    <property type="entry name" value="60KD_IMP"/>
    <property type="match status" value="1"/>
</dbReference>
<proteinExistence type="inferred from homology"/>
<sequence>MSTNMLVSRTTLLNQARLCGGRTSGVIRLPSLGSKTVPISRACSGLLHPRSAVLAAPGLARSYWWSTKSPEASTAAASPPSPPAAPTAAASEATTSVTEAAKPSSADLVQSVESVESVGDVVPESASAVADAAASVSTAPLHYGDLAQLGLTGWGPSGLSVSFLEALHVFTQLPWAWTIVLGTVATRLIVLPFTIRSMRASAALAPYQPRFQEIMKQFAEARAQQDLPRLQKLAMEQKLLYREAGFSMGSAITGPLVQIPVTFGMFMGLRRMCEHPVEQLKNSGWDFFPDLTVADPTYVLPFISTVLIPLTMKVSMRDMSSTAAMNPAHIYNGMLVLSPLMFVVLTKLAAGVSIYTATGALFAVLQSAALRSHAVRRALKIPIVPPTAQPKPVSIADTWRALKDNITQRAEQSQRTEMARQPRPRDRNGLRR</sequence>
<gene>
    <name evidence="10" type="ORF">PUNSTDRAFT_92147</name>
</gene>
<dbReference type="GeneID" id="18886493"/>
<dbReference type="InterPro" id="IPR001708">
    <property type="entry name" value="YidC/ALB3/OXA1/COX18"/>
</dbReference>
<feature type="region of interest" description="Disordered" evidence="7">
    <location>
        <begin position="71"/>
        <end position="104"/>
    </location>
</feature>
<evidence type="ECO:0000256" key="5">
    <source>
        <dbReference type="ARBA" id="ARBA00023136"/>
    </source>
</evidence>